<organism evidence="2 3">
    <name type="scientific">Mythimna separata</name>
    <name type="common">Oriental armyworm</name>
    <name type="synonym">Pseudaletia separata</name>
    <dbReference type="NCBI Taxonomy" id="271217"/>
    <lineage>
        <taxon>Eukaryota</taxon>
        <taxon>Metazoa</taxon>
        <taxon>Ecdysozoa</taxon>
        <taxon>Arthropoda</taxon>
        <taxon>Hexapoda</taxon>
        <taxon>Insecta</taxon>
        <taxon>Pterygota</taxon>
        <taxon>Neoptera</taxon>
        <taxon>Endopterygota</taxon>
        <taxon>Lepidoptera</taxon>
        <taxon>Glossata</taxon>
        <taxon>Ditrysia</taxon>
        <taxon>Noctuoidea</taxon>
        <taxon>Noctuidae</taxon>
        <taxon>Noctuinae</taxon>
        <taxon>Hadenini</taxon>
        <taxon>Mythimna</taxon>
    </lineage>
</organism>
<protein>
    <submittedName>
        <fullName evidence="2">Uncharacterized protein</fullName>
    </submittedName>
</protein>
<evidence type="ECO:0000256" key="1">
    <source>
        <dbReference type="SAM" id="SignalP"/>
    </source>
</evidence>
<dbReference type="AlphaFoldDB" id="A0AAD8DZW0"/>
<keyword evidence="3" id="KW-1185">Reference proteome</keyword>
<comment type="caution">
    <text evidence="2">The sequence shown here is derived from an EMBL/GenBank/DDBJ whole genome shotgun (WGS) entry which is preliminary data.</text>
</comment>
<evidence type="ECO:0000313" key="3">
    <source>
        <dbReference type="Proteomes" id="UP001231518"/>
    </source>
</evidence>
<feature type="signal peptide" evidence="1">
    <location>
        <begin position="1"/>
        <end position="19"/>
    </location>
</feature>
<feature type="chain" id="PRO_5041907546" evidence="1">
    <location>
        <begin position="20"/>
        <end position="80"/>
    </location>
</feature>
<proteinExistence type="predicted"/>
<gene>
    <name evidence="2" type="ORF">PYW07_015486</name>
</gene>
<sequence>MSFKVVCILALMAVVAVTAAPHGYSHQHISKHDGHHHKVEYKDHHGHHHVDYYAYPKYKFEYKVDDDHTGDHKEQHEHRD</sequence>
<dbReference type="Proteomes" id="UP001231518">
    <property type="component" value="Chromosome 6"/>
</dbReference>
<accession>A0AAD8DZW0</accession>
<reference evidence="2" key="1">
    <citation type="submission" date="2023-03" db="EMBL/GenBank/DDBJ databases">
        <title>Chromosome-level genomes of two armyworms, Mythimna separata and Mythimna loreyi, provide insights into the biosynthesis and reception of sex pheromones.</title>
        <authorList>
            <person name="Zhao H."/>
        </authorList>
    </citation>
    <scope>NUCLEOTIDE SEQUENCE</scope>
    <source>
        <strain evidence="2">BeijingLab</strain>
        <tissue evidence="2">Pupa</tissue>
    </source>
</reference>
<evidence type="ECO:0000313" key="2">
    <source>
        <dbReference type="EMBL" id="KAJ8732887.1"/>
    </source>
</evidence>
<name>A0AAD8DZW0_MYTSE</name>
<keyword evidence="1" id="KW-0732">Signal</keyword>
<dbReference type="EMBL" id="JARGEI010000004">
    <property type="protein sequence ID" value="KAJ8732887.1"/>
    <property type="molecule type" value="Genomic_DNA"/>
</dbReference>